<dbReference type="AlphaFoldDB" id="A0AA38R771"/>
<feature type="chain" id="PRO_5041341440" evidence="1">
    <location>
        <begin position="17"/>
        <end position="184"/>
    </location>
</feature>
<dbReference type="EMBL" id="JANBVN010000132">
    <property type="protein sequence ID" value="KAJ9139288.1"/>
    <property type="molecule type" value="Genomic_DNA"/>
</dbReference>
<organism evidence="2 3">
    <name type="scientific">Coniochaeta hoffmannii</name>
    <dbReference type="NCBI Taxonomy" id="91930"/>
    <lineage>
        <taxon>Eukaryota</taxon>
        <taxon>Fungi</taxon>
        <taxon>Dikarya</taxon>
        <taxon>Ascomycota</taxon>
        <taxon>Pezizomycotina</taxon>
        <taxon>Sordariomycetes</taxon>
        <taxon>Sordariomycetidae</taxon>
        <taxon>Coniochaetales</taxon>
        <taxon>Coniochaetaceae</taxon>
        <taxon>Coniochaeta</taxon>
    </lineage>
</organism>
<reference evidence="2" key="1">
    <citation type="submission" date="2022-07" db="EMBL/GenBank/DDBJ databases">
        <title>Fungi with potential for degradation of polypropylene.</title>
        <authorList>
            <person name="Gostincar C."/>
        </authorList>
    </citation>
    <scope>NUCLEOTIDE SEQUENCE</scope>
    <source>
        <strain evidence="2">EXF-13287</strain>
    </source>
</reference>
<dbReference type="Proteomes" id="UP001174691">
    <property type="component" value="Unassembled WGS sequence"/>
</dbReference>
<accession>A0AA38R771</accession>
<gene>
    <name evidence="2" type="ORF">NKR19_g7502</name>
</gene>
<keyword evidence="3" id="KW-1185">Reference proteome</keyword>
<keyword evidence="1" id="KW-0732">Signal</keyword>
<feature type="signal peptide" evidence="1">
    <location>
        <begin position="1"/>
        <end position="16"/>
    </location>
</feature>
<comment type="caution">
    <text evidence="2">The sequence shown here is derived from an EMBL/GenBank/DDBJ whole genome shotgun (WGS) entry which is preliminary data.</text>
</comment>
<evidence type="ECO:0000313" key="2">
    <source>
        <dbReference type="EMBL" id="KAJ9139288.1"/>
    </source>
</evidence>
<evidence type="ECO:0000313" key="3">
    <source>
        <dbReference type="Proteomes" id="UP001174691"/>
    </source>
</evidence>
<proteinExistence type="predicted"/>
<sequence>MKIHIVFALLVSHALADQASCPTITTHSLCPTCPVNACLRLSTITVPCDCTGAPVPTTTVSHPCNTETCFAPDCAGTSYAFVTPSSCQPTPTAAVCPTLTTSIRPPGCTPPPPPGASFCAEQACLKLETMTWPCSCVGQPVPTATVTDCVCRKGCETSTQVLYLPCPTSLPPHPTPTDGPGCPA</sequence>
<protein>
    <submittedName>
        <fullName evidence="2">Uncharacterized protein</fullName>
    </submittedName>
</protein>
<evidence type="ECO:0000256" key="1">
    <source>
        <dbReference type="SAM" id="SignalP"/>
    </source>
</evidence>
<name>A0AA38R771_9PEZI</name>